<dbReference type="Pfam" id="PF13091">
    <property type="entry name" value="PLDc_2"/>
    <property type="match status" value="2"/>
</dbReference>
<feature type="transmembrane region" description="Helical" evidence="2">
    <location>
        <begin position="617"/>
        <end position="637"/>
    </location>
</feature>
<dbReference type="AlphaFoldDB" id="A0ABD5NJB5"/>
<keyword evidence="2" id="KW-1133">Transmembrane helix</keyword>
<protein>
    <submittedName>
        <fullName evidence="4">Phosphatidylserine/phosphatidylglycerophosphate/ cardiolipin synthase family protein</fullName>
    </submittedName>
</protein>
<evidence type="ECO:0000256" key="2">
    <source>
        <dbReference type="SAM" id="Phobius"/>
    </source>
</evidence>
<feature type="compositionally biased region" description="Basic and acidic residues" evidence="1">
    <location>
        <begin position="91"/>
        <end position="109"/>
    </location>
</feature>
<evidence type="ECO:0000313" key="5">
    <source>
        <dbReference type="Proteomes" id="UP001595846"/>
    </source>
</evidence>
<dbReference type="CDD" id="cd09128">
    <property type="entry name" value="PLDc_unchar1_2"/>
    <property type="match status" value="1"/>
</dbReference>
<feature type="region of interest" description="Disordered" evidence="1">
    <location>
        <begin position="652"/>
        <end position="699"/>
    </location>
</feature>
<dbReference type="PANTHER" id="PTHR43856:SF2">
    <property type="entry name" value="PHOSPHOLIPASE D"/>
    <property type="match status" value="1"/>
</dbReference>
<dbReference type="InterPro" id="IPR001736">
    <property type="entry name" value="PLipase_D/transphosphatidylase"/>
</dbReference>
<gene>
    <name evidence="4" type="ORF">ACFOUR_01020</name>
</gene>
<dbReference type="Proteomes" id="UP001595846">
    <property type="component" value="Unassembled WGS sequence"/>
</dbReference>
<sequence length="699" mass="74302">MSRLTVHECTTRSDPPARAFVRLGLVLLVCLAPCATASLAIADVSEPGPATFVDRSDGDSIEPEPEPSIERSDAATGHESSADRSIPVRWSEFEDPTRDSASTSDEKPCANDGSGPAGHPSTPRIVELYPNPPTHGNVGEYLVVESPPNGTSELTVSDGYATATIPADRPPGRVAVSLDPNATRALTEHPVVAFDGHLRLAADGERLTLSTPTGPVDTVTYERAPEGERWYRSIDGNVTARSPPASARGSWWPHGRTCLPVATFDGDEATAFVLPDSPTAVTDVLASADDRIRLAGYTITDESVGRTLLSALDRGVAVEVLVEASPVGGLPAATRPLLDDLDAAGATVRIIGGPGDRYAFHHPKYAVVDDQVLVTTENWKAAGVGGESSRGWGVVVTDAELAARLGDVFDADASGRDVETWSTRLPTLDFVTDGDAGFDDSGAGPGRFPETHAPATVDVNSIELLLAPDNAGDRLIELIETADESIRIVQVQVGGPNFDLLRAALDAARDGVAVDLLLDGSWYVAEENRDLAERLEAADANEGVSLDVRITDGGERFEKIHAKGLIIDDEITVLGSLNWNDNALTENREVVLVLHGRDAAHYYGAVFDGDWRESRDWSVPVSIALIVLAGLAGSILLGKRYLRFERRPSVALTSKRDGRPTTRPVTIDRGTPASTERNGAGDRSGDDGRTRGHDDELIG</sequence>
<dbReference type="SMART" id="SM00155">
    <property type="entry name" value="PLDc"/>
    <property type="match status" value="2"/>
</dbReference>
<dbReference type="GeneID" id="73904883"/>
<name>A0ABD5NJB5_9EURY</name>
<comment type="caution">
    <text evidence="4">The sequence shown here is derived from an EMBL/GenBank/DDBJ whole genome shotgun (WGS) entry which is preliminary data.</text>
</comment>
<dbReference type="PROSITE" id="PS50035">
    <property type="entry name" value="PLD"/>
    <property type="match status" value="1"/>
</dbReference>
<feature type="region of interest" description="Disordered" evidence="1">
    <location>
        <begin position="47"/>
        <end position="127"/>
    </location>
</feature>
<evidence type="ECO:0000259" key="3">
    <source>
        <dbReference type="PROSITE" id="PS50035"/>
    </source>
</evidence>
<dbReference type="RefSeq" id="WP_256532111.1">
    <property type="nucleotide sequence ID" value="NZ_CP101824.1"/>
</dbReference>
<dbReference type="PANTHER" id="PTHR43856">
    <property type="entry name" value="CARDIOLIPIN HYDROLASE"/>
    <property type="match status" value="1"/>
</dbReference>
<evidence type="ECO:0000256" key="1">
    <source>
        <dbReference type="SAM" id="MobiDB-lite"/>
    </source>
</evidence>
<dbReference type="InterPro" id="IPR025202">
    <property type="entry name" value="PLD-like_dom"/>
</dbReference>
<keyword evidence="5" id="KW-1185">Reference proteome</keyword>
<keyword evidence="2" id="KW-0472">Membrane</keyword>
<dbReference type="EMBL" id="JBHSAQ010000001">
    <property type="protein sequence ID" value="MFC3956955.1"/>
    <property type="molecule type" value="Genomic_DNA"/>
</dbReference>
<reference evidence="4 5" key="1">
    <citation type="journal article" date="2019" name="Int. J. Syst. Evol. Microbiol.">
        <title>The Global Catalogue of Microorganisms (GCM) 10K type strain sequencing project: providing services to taxonomists for standard genome sequencing and annotation.</title>
        <authorList>
            <consortium name="The Broad Institute Genomics Platform"/>
            <consortium name="The Broad Institute Genome Sequencing Center for Infectious Disease"/>
            <person name="Wu L."/>
            <person name="Ma J."/>
        </authorList>
    </citation>
    <scope>NUCLEOTIDE SEQUENCE [LARGE SCALE GENOMIC DNA]</scope>
    <source>
        <strain evidence="4 5">IBRC-M 10256</strain>
    </source>
</reference>
<proteinExistence type="predicted"/>
<accession>A0ABD5NJB5</accession>
<feature type="compositionally biased region" description="Basic and acidic residues" evidence="1">
    <location>
        <begin position="679"/>
        <end position="699"/>
    </location>
</feature>
<dbReference type="InterPro" id="IPR051406">
    <property type="entry name" value="PLD_domain"/>
</dbReference>
<dbReference type="SUPFAM" id="SSF56024">
    <property type="entry name" value="Phospholipase D/nuclease"/>
    <property type="match status" value="2"/>
</dbReference>
<keyword evidence="2" id="KW-0812">Transmembrane</keyword>
<evidence type="ECO:0000313" key="4">
    <source>
        <dbReference type="EMBL" id="MFC3956955.1"/>
    </source>
</evidence>
<dbReference type="Gene3D" id="3.30.870.10">
    <property type="entry name" value="Endonuclease Chain A"/>
    <property type="match status" value="2"/>
</dbReference>
<feature type="domain" description="PLD phosphodiesterase" evidence="3">
    <location>
        <begin position="556"/>
        <end position="583"/>
    </location>
</feature>
<organism evidence="4 5">
    <name type="scientific">Halovivax cerinus</name>
    <dbReference type="NCBI Taxonomy" id="1487865"/>
    <lineage>
        <taxon>Archaea</taxon>
        <taxon>Methanobacteriati</taxon>
        <taxon>Methanobacteriota</taxon>
        <taxon>Stenosarchaea group</taxon>
        <taxon>Halobacteria</taxon>
        <taxon>Halobacteriales</taxon>
        <taxon>Natrialbaceae</taxon>
        <taxon>Halovivax</taxon>
    </lineage>
</organism>